<dbReference type="NCBIfam" id="TIGR01433">
    <property type="entry name" value="CyoA"/>
    <property type="match status" value="1"/>
</dbReference>
<dbReference type="PANTHER" id="PTHR22888">
    <property type="entry name" value="CYTOCHROME C OXIDASE, SUBUNIT II"/>
    <property type="match status" value="1"/>
</dbReference>
<evidence type="ECO:0000256" key="8">
    <source>
        <dbReference type="ARBA" id="ARBA00022729"/>
    </source>
</evidence>
<dbReference type="GO" id="GO:0042597">
    <property type="term" value="C:periplasmic space"/>
    <property type="evidence" value="ECO:0007669"/>
    <property type="project" value="UniProtKB-SubCell"/>
</dbReference>
<keyword evidence="6 13" id="KW-0679">Respiratory chain</keyword>
<evidence type="ECO:0000313" key="17">
    <source>
        <dbReference type="EMBL" id="MCK9687132.1"/>
    </source>
</evidence>
<dbReference type="GO" id="GO:0005886">
    <property type="term" value="C:plasma membrane"/>
    <property type="evidence" value="ECO:0007669"/>
    <property type="project" value="UniProtKB-SubCell"/>
</dbReference>
<dbReference type="PANTHER" id="PTHR22888:SF18">
    <property type="entry name" value="CYTOCHROME BO(3) UBIQUINOL OXIDASE SUBUNIT 2"/>
    <property type="match status" value="1"/>
</dbReference>
<feature type="transmembrane region" description="Helical" evidence="14">
    <location>
        <begin position="50"/>
        <end position="69"/>
    </location>
</feature>
<dbReference type="RefSeq" id="WP_275683164.1">
    <property type="nucleotide sequence ID" value="NZ_JAJLJH010000003.1"/>
</dbReference>
<evidence type="ECO:0000256" key="2">
    <source>
        <dbReference type="ARBA" id="ARBA00004651"/>
    </source>
</evidence>
<protein>
    <recommendedName>
        <fullName evidence="13">Ubiquinol oxidase subunit 2</fullName>
    </recommendedName>
</protein>
<proteinExistence type="inferred from homology"/>
<dbReference type="EMBL" id="JAJLJH010000003">
    <property type="protein sequence ID" value="MCK9687132.1"/>
    <property type="molecule type" value="Genomic_DNA"/>
</dbReference>
<keyword evidence="12 13" id="KW-0472">Membrane</keyword>
<keyword evidence="11 13" id="KW-0560">Oxidoreductase</keyword>
<keyword evidence="5 13" id="KW-1003">Cell membrane</keyword>
<evidence type="ECO:0000256" key="4">
    <source>
        <dbReference type="ARBA" id="ARBA00022448"/>
    </source>
</evidence>
<comment type="similarity">
    <text evidence="3 13">Belongs to the cytochrome c oxidase subunit 2 family.</text>
</comment>
<keyword evidence="10 14" id="KW-1133">Transmembrane helix</keyword>
<feature type="domain" description="Cytochrome oxidase subunit II transmembrane region profile" evidence="16">
    <location>
        <begin position="21"/>
        <end position="118"/>
    </location>
</feature>
<feature type="transmembrane region" description="Helical" evidence="14">
    <location>
        <begin position="90"/>
        <end position="111"/>
    </location>
</feature>
<comment type="subcellular location">
    <subcellularLocation>
        <location evidence="2">Cell membrane</location>
        <topology evidence="2">Multi-pass membrane protein</topology>
    </subcellularLocation>
    <subcellularLocation>
        <location evidence="1">Periplasm</location>
    </subcellularLocation>
</comment>
<evidence type="ECO:0000259" key="16">
    <source>
        <dbReference type="PROSITE" id="PS50999"/>
    </source>
</evidence>
<dbReference type="SUPFAM" id="SSF49503">
    <property type="entry name" value="Cupredoxins"/>
    <property type="match status" value="1"/>
</dbReference>
<dbReference type="InterPro" id="IPR006333">
    <property type="entry name" value="Cyt_o_ubiquinol_oxidase_su2"/>
</dbReference>
<keyword evidence="4 13" id="KW-0813">Transport</keyword>
<dbReference type="PROSITE" id="PS50999">
    <property type="entry name" value="COX2_TM"/>
    <property type="match status" value="1"/>
</dbReference>
<reference evidence="17" key="1">
    <citation type="submission" date="2021-11" db="EMBL/GenBank/DDBJ databases">
        <title>BS-T2-15 a new species belonging to the Comamonadaceae family isolated from the soil of a French oak forest.</title>
        <authorList>
            <person name="Mieszkin S."/>
            <person name="Alain K."/>
        </authorList>
    </citation>
    <scope>NUCLEOTIDE SEQUENCE</scope>
    <source>
        <strain evidence="17">BS-T2-15</strain>
    </source>
</reference>
<evidence type="ECO:0000256" key="14">
    <source>
        <dbReference type="SAM" id="Phobius"/>
    </source>
</evidence>
<evidence type="ECO:0000256" key="5">
    <source>
        <dbReference type="ARBA" id="ARBA00022475"/>
    </source>
</evidence>
<dbReference type="SUPFAM" id="SSF81464">
    <property type="entry name" value="Cytochrome c oxidase subunit II-like, transmembrane region"/>
    <property type="match status" value="1"/>
</dbReference>
<dbReference type="PIRSF" id="PIRSF000292">
    <property type="entry name" value="Ubi_od_II"/>
    <property type="match status" value="1"/>
</dbReference>
<dbReference type="Gene3D" id="2.60.40.420">
    <property type="entry name" value="Cupredoxins - blue copper proteins"/>
    <property type="match status" value="1"/>
</dbReference>
<evidence type="ECO:0000256" key="3">
    <source>
        <dbReference type="ARBA" id="ARBA00007866"/>
    </source>
</evidence>
<evidence type="ECO:0000256" key="10">
    <source>
        <dbReference type="ARBA" id="ARBA00022989"/>
    </source>
</evidence>
<dbReference type="InterPro" id="IPR034227">
    <property type="entry name" value="CuRO_UO_II"/>
</dbReference>
<dbReference type="PROSITE" id="PS50857">
    <property type="entry name" value="COX2_CUA"/>
    <property type="match status" value="1"/>
</dbReference>
<dbReference type="CDD" id="cd04212">
    <property type="entry name" value="CuRO_UO_II"/>
    <property type="match status" value="1"/>
</dbReference>
<dbReference type="GO" id="GO:0042773">
    <property type="term" value="P:ATP synthesis coupled electron transport"/>
    <property type="evidence" value="ECO:0007669"/>
    <property type="project" value="TreeGrafter"/>
</dbReference>
<dbReference type="InterPro" id="IPR008972">
    <property type="entry name" value="Cupredoxin"/>
</dbReference>
<dbReference type="AlphaFoldDB" id="A0A9X1YK19"/>
<evidence type="ECO:0000256" key="9">
    <source>
        <dbReference type="ARBA" id="ARBA00022982"/>
    </source>
</evidence>
<sequence length="308" mass="33429">MATQWQARLAGLVGAMLGAFATTARATSVLDPWGAVGASELQLLYESLGVMLLVVVPVLVLTLAFAWWFRASNKRATYMPDWEYSGKIEFTVWIIPLLVVLFLAAIAWVGAHELDPYKPIASANKRVRVEVVSMDWKWLFIYPELGVASVNEMALPVDVPVSMDITSATVMNAIFIPGLAGQIYAMSGMCTQMSVIAARPGTYRGLATQFSGEGFSDMHFKVVAADRAGFDQWIEGLRQSGRSLDKAAYEQLIAAHATGKTTFYSYAEDGLFDYALQRGTKPASSVVARTTAPDVGACQDMTLSNGVD</sequence>
<keyword evidence="18" id="KW-1185">Reference proteome</keyword>
<dbReference type="Gene3D" id="1.10.287.90">
    <property type="match status" value="1"/>
</dbReference>
<dbReference type="InterPro" id="IPR045187">
    <property type="entry name" value="CcO_II"/>
</dbReference>
<keyword evidence="8" id="KW-0732">Signal</keyword>
<dbReference type="InterPro" id="IPR011759">
    <property type="entry name" value="Cyt_c_oxidase_su2_TM_dom"/>
</dbReference>
<dbReference type="Proteomes" id="UP001139353">
    <property type="component" value="Unassembled WGS sequence"/>
</dbReference>
<dbReference type="GO" id="GO:0016682">
    <property type="term" value="F:oxidoreductase activity, acting on diphenols and related substances as donors, oxygen as acceptor"/>
    <property type="evidence" value="ECO:0007669"/>
    <property type="project" value="InterPro"/>
</dbReference>
<organism evidence="17 18">
    <name type="scientific">Scleromatobacter humisilvae</name>
    <dbReference type="NCBI Taxonomy" id="2897159"/>
    <lineage>
        <taxon>Bacteria</taxon>
        <taxon>Pseudomonadati</taxon>
        <taxon>Pseudomonadota</taxon>
        <taxon>Betaproteobacteria</taxon>
        <taxon>Burkholderiales</taxon>
        <taxon>Sphaerotilaceae</taxon>
        <taxon>Scleromatobacter</taxon>
    </lineage>
</organism>
<evidence type="ECO:0000256" key="6">
    <source>
        <dbReference type="ARBA" id="ARBA00022660"/>
    </source>
</evidence>
<name>A0A9X1YK19_9BURK</name>
<evidence type="ECO:0000256" key="12">
    <source>
        <dbReference type="ARBA" id="ARBA00023136"/>
    </source>
</evidence>
<comment type="caution">
    <text evidence="17">The sequence shown here is derived from an EMBL/GenBank/DDBJ whole genome shotgun (WGS) entry which is preliminary data.</text>
</comment>
<evidence type="ECO:0000256" key="13">
    <source>
        <dbReference type="PIRNR" id="PIRNR000292"/>
    </source>
</evidence>
<dbReference type="Pfam" id="PF00116">
    <property type="entry name" value="COX2"/>
    <property type="match status" value="1"/>
</dbReference>
<evidence type="ECO:0000256" key="7">
    <source>
        <dbReference type="ARBA" id="ARBA00022692"/>
    </source>
</evidence>
<evidence type="ECO:0000256" key="11">
    <source>
        <dbReference type="ARBA" id="ARBA00023002"/>
    </source>
</evidence>
<accession>A0A9X1YK19</accession>
<dbReference type="InterPro" id="IPR002429">
    <property type="entry name" value="CcO_II-like_C"/>
</dbReference>
<feature type="domain" description="Cytochrome oxidase subunit II copper A binding" evidence="15">
    <location>
        <begin position="124"/>
        <end position="236"/>
    </location>
</feature>
<dbReference type="GO" id="GO:0004129">
    <property type="term" value="F:cytochrome-c oxidase activity"/>
    <property type="evidence" value="ECO:0007669"/>
    <property type="project" value="UniProtKB-UniRule"/>
</dbReference>
<gene>
    <name evidence="17" type="primary">cyoA</name>
    <name evidence="17" type="ORF">LPC04_15580</name>
</gene>
<evidence type="ECO:0000256" key="1">
    <source>
        <dbReference type="ARBA" id="ARBA00004418"/>
    </source>
</evidence>
<evidence type="ECO:0000259" key="15">
    <source>
        <dbReference type="PROSITE" id="PS50857"/>
    </source>
</evidence>
<keyword evidence="7 14" id="KW-0812">Transmembrane</keyword>
<dbReference type="GO" id="GO:0005507">
    <property type="term" value="F:copper ion binding"/>
    <property type="evidence" value="ECO:0007669"/>
    <property type="project" value="InterPro"/>
</dbReference>
<keyword evidence="9 13" id="KW-0249">Electron transport</keyword>
<dbReference type="InterPro" id="IPR036257">
    <property type="entry name" value="Cyt_c_oxidase_su2_TM_sf"/>
</dbReference>
<evidence type="ECO:0000313" key="18">
    <source>
        <dbReference type="Proteomes" id="UP001139353"/>
    </source>
</evidence>